<dbReference type="EMBL" id="CP016027">
    <property type="protein sequence ID" value="ANJ67546.1"/>
    <property type="molecule type" value="Genomic_DNA"/>
</dbReference>
<dbReference type="GO" id="GO:0005829">
    <property type="term" value="C:cytosol"/>
    <property type="evidence" value="ECO:0007669"/>
    <property type="project" value="TreeGrafter"/>
</dbReference>
<proteinExistence type="predicted"/>
<dbReference type="PROSITE" id="PS50110">
    <property type="entry name" value="RESPONSE_REGULATORY"/>
    <property type="match status" value="1"/>
</dbReference>
<accession>A0A191ZI22</accession>
<evidence type="ECO:0000259" key="5">
    <source>
        <dbReference type="PROSITE" id="PS50930"/>
    </source>
</evidence>
<dbReference type="Proteomes" id="UP000078596">
    <property type="component" value="Chromosome"/>
</dbReference>
<feature type="modified residue" description="4-aspartylphosphate" evidence="3">
    <location>
        <position position="53"/>
    </location>
</feature>
<feature type="domain" description="HTH LytTR-type" evidence="5">
    <location>
        <begin position="129"/>
        <end position="233"/>
    </location>
</feature>
<dbReference type="SUPFAM" id="SSF52172">
    <property type="entry name" value="CheY-like"/>
    <property type="match status" value="1"/>
</dbReference>
<keyword evidence="1" id="KW-0902">Two-component regulatory system</keyword>
<dbReference type="Pfam" id="PF00072">
    <property type="entry name" value="Response_reg"/>
    <property type="match status" value="1"/>
</dbReference>
<dbReference type="STRING" id="1860122.A9404_09230"/>
<dbReference type="Gene3D" id="3.40.50.2300">
    <property type="match status" value="1"/>
</dbReference>
<evidence type="ECO:0000313" key="6">
    <source>
        <dbReference type="EMBL" id="ANJ67546.1"/>
    </source>
</evidence>
<evidence type="ECO:0000256" key="2">
    <source>
        <dbReference type="ARBA" id="ARBA00023125"/>
    </source>
</evidence>
<dbReference type="SMART" id="SM00850">
    <property type="entry name" value="LytTR"/>
    <property type="match status" value="1"/>
</dbReference>
<dbReference type="InterPro" id="IPR007492">
    <property type="entry name" value="LytTR_DNA-bd_dom"/>
</dbReference>
<reference evidence="6 7" key="1">
    <citation type="submission" date="2016-06" db="EMBL/GenBank/DDBJ databases">
        <title>Insight into the functional genes involving in sulfur oxidation in Pearl River water.</title>
        <authorList>
            <person name="Luo J."/>
            <person name="Tan X."/>
            <person name="Lin W."/>
        </authorList>
    </citation>
    <scope>NUCLEOTIDE SEQUENCE [LARGE SCALE GENOMIC DNA]</scope>
    <source>
        <strain evidence="6 7">LS2</strain>
    </source>
</reference>
<dbReference type="GO" id="GO:0006355">
    <property type="term" value="P:regulation of DNA-templated transcription"/>
    <property type="evidence" value="ECO:0007669"/>
    <property type="project" value="TreeGrafter"/>
</dbReference>
<dbReference type="PANTHER" id="PTHR48111">
    <property type="entry name" value="REGULATOR OF RPOS"/>
    <property type="match status" value="1"/>
</dbReference>
<name>A0A191ZI22_9GAMM</name>
<keyword evidence="7" id="KW-1185">Reference proteome</keyword>
<evidence type="ECO:0008006" key="8">
    <source>
        <dbReference type="Google" id="ProtNLM"/>
    </source>
</evidence>
<dbReference type="PROSITE" id="PS50930">
    <property type="entry name" value="HTH_LYTTR"/>
    <property type="match status" value="1"/>
</dbReference>
<sequence>MKVLIVDDEPLARARLRRLLDAHPDIVVVGEAGHAAAAETLLQTLDPDLVFLDIEMPGETGLVWASRLRNRPLPPAIVFTTAHPEHALNAFTAGPVDYLLKPIEADRLAQAITRARQPTRAQQEREPGLSIQIGRTQRVVRASQVIAILSEDKYTRLIHTEGEALIDPSLKEIEALLGDYVLRIHRHALVNRARLTGIHRDATGRHFAEIRGLDTALEISRRALPLVRQALGTQTQE</sequence>
<protein>
    <recommendedName>
        <fullName evidence="8">DNA-binding response regulator</fullName>
    </recommendedName>
</protein>
<organism evidence="6 7">
    <name type="scientific">Halothiobacillus diazotrophicus</name>
    <dbReference type="NCBI Taxonomy" id="1860122"/>
    <lineage>
        <taxon>Bacteria</taxon>
        <taxon>Pseudomonadati</taxon>
        <taxon>Pseudomonadota</taxon>
        <taxon>Gammaproteobacteria</taxon>
        <taxon>Chromatiales</taxon>
        <taxon>Halothiobacillaceae</taxon>
        <taxon>Halothiobacillus</taxon>
    </lineage>
</organism>
<evidence type="ECO:0000259" key="4">
    <source>
        <dbReference type="PROSITE" id="PS50110"/>
    </source>
</evidence>
<evidence type="ECO:0000256" key="3">
    <source>
        <dbReference type="PROSITE-ProRule" id="PRU00169"/>
    </source>
</evidence>
<dbReference type="KEGG" id="haz:A9404_09230"/>
<feature type="domain" description="Response regulatory" evidence="4">
    <location>
        <begin position="2"/>
        <end position="116"/>
    </location>
</feature>
<dbReference type="PANTHER" id="PTHR48111:SF3">
    <property type="entry name" value="TRANSCRIPTIONAL REGULATORY PROTEIN BTSR"/>
    <property type="match status" value="1"/>
</dbReference>
<dbReference type="InterPro" id="IPR001789">
    <property type="entry name" value="Sig_transdc_resp-reg_receiver"/>
</dbReference>
<dbReference type="SMART" id="SM00448">
    <property type="entry name" value="REC"/>
    <property type="match status" value="1"/>
</dbReference>
<dbReference type="RefSeq" id="WP_066100621.1">
    <property type="nucleotide sequence ID" value="NZ_CP016027.1"/>
</dbReference>
<keyword evidence="2" id="KW-0238">DNA-binding</keyword>
<dbReference type="AlphaFoldDB" id="A0A191ZI22"/>
<dbReference type="GO" id="GO:0000976">
    <property type="term" value="F:transcription cis-regulatory region binding"/>
    <property type="evidence" value="ECO:0007669"/>
    <property type="project" value="TreeGrafter"/>
</dbReference>
<keyword evidence="3" id="KW-0597">Phosphoprotein</keyword>
<evidence type="ECO:0000256" key="1">
    <source>
        <dbReference type="ARBA" id="ARBA00023012"/>
    </source>
</evidence>
<dbReference type="GO" id="GO:0000156">
    <property type="term" value="F:phosphorelay response regulator activity"/>
    <property type="evidence" value="ECO:0007669"/>
    <property type="project" value="TreeGrafter"/>
</dbReference>
<dbReference type="InterPro" id="IPR039420">
    <property type="entry name" value="WalR-like"/>
</dbReference>
<dbReference type="Pfam" id="PF04397">
    <property type="entry name" value="LytTR"/>
    <property type="match status" value="1"/>
</dbReference>
<dbReference type="Gene3D" id="2.40.50.1020">
    <property type="entry name" value="LytTr DNA-binding domain"/>
    <property type="match status" value="1"/>
</dbReference>
<gene>
    <name evidence="6" type="ORF">A9404_09230</name>
</gene>
<dbReference type="InterPro" id="IPR011006">
    <property type="entry name" value="CheY-like_superfamily"/>
</dbReference>
<dbReference type="GO" id="GO:0032993">
    <property type="term" value="C:protein-DNA complex"/>
    <property type="evidence" value="ECO:0007669"/>
    <property type="project" value="TreeGrafter"/>
</dbReference>
<evidence type="ECO:0000313" key="7">
    <source>
        <dbReference type="Proteomes" id="UP000078596"/>
    </source>
</evidence>